<dbReference type="RefSeq" id="WP_062253095.1">
    <property type="nucleotide sequence ID" value="NZ_CP014229.1"/>
</dbReference>
<name>A0A0X8JKL3_9BACT</name>
<keyword evidence="2" id="KW-1185">Reference proteome</keyword>
<protein>
    <recommendedName>
        <fullName evidence="3">Cation transporter</fullName>
    </recommendedName>
</protein>
<dbReference type="Pfam" id="PF19991">
    <property type="entry name" value="HMA_2"/>
    <property type="match status" value="1"/>
</dbReference>
<proteinExistence type="predicted"/>
<gene>
    <name evidence="1" type="ORF">AXF13_10405</name>
</gene>
<evidence type="ECO:0000313" key="2">
    <source>
        <dbReference type="Proteomes" id="UP000069241"/>
    </source>
</evidence>
<dbReference type="EMBL" id="CP014229">
    <property type="protein sequence ID" value="AMD90495.1"/>
    <property type="molecule type" value="Genomic_DNA"/>
</dbReference>
<dbReference type="Proteomes" id="UP000069241">
    <property type="component" value="Chromosome"/>
</dbReference>
<evidence type="ECO:0008006" key="3">
    <source>
        <dbReference type="Google" id="ProtNLM"/>
    </source>
</evidence>
<sequence length="96" mass="10491">MLNSLRLLKYVTSFSDGRVRIRHPALRREAVAATAREKLAAIDGVLSVDFNTVSGSVLILYDSARLPKERLVAVGEAWADYLDAVQAGRPAHVPDC</sequence>
<reference evidence="2" key="1">
    <citation type="submission" date="2016-02" db="EMBL/GenBank/DDBJ databases">
        <authorList>
            <person name="Holder M.E."/>
            <person name="Ajami N.J."/>
            <person name="Petrosino J.F."/>
        </authorList>
    </citation>
    <scope>NUCLEOTIDE SEQUENCE [LARGE SCALE GENOMIC DNA]</scope>
    <source>
        <strain evidence="2">CCUG 45958</strain>
    </source>
</reference>
<organism evidence="1 2">
    <name type="scientific">Desulfovibrio fairfieldensis</name>
    <dbReference type="NCBI Taxonomy" id="44742"/>
    <lineage>
        <taxon>Bacteria</taxon>
        <taxon>Pseudomonadati</taxon>
        <taxon>Thermodesulfobacteriota</taxon>
        <taxon>Desulfovibrionia</taxon>
        <taxon>Desulfovibrionales</taxon>
        <taxon>Desulfovibrionaceae</taxon>
        <taxon>Desulfovibrio</taxon>
    </lineage>
</organism>
<accession>A0A0X8JKL3</accession>
<evidence type="ECO:0000313" key="1">
    <source>
        <dbReference type="EMBL" id="AMD90495.1"/>
    </source>
</evidence>
<dbReference type="STRING" id="44742.AXF13_10405"/>
<dbReference type="AlphaFoldDB" id="A0A0X8JKL3"/>
<dbReference type="KEGG" id="dfi:AXF13_10405"/>